<keyword evidence="3" id="KW-1185">Reference proteome</keyword>
<evidence type="ECO:0000313" key="2">
    <source>
        <dbReference type="EMBL" id="RFU33718.1"/>
    </source>
</evidence>
<feature type="non-terminal residue" evidence="2">
    <location>
        <position position="242"/>
    </location>
</feature>
<feature type="region of interest" description="Disordered" evidence="1">
    <location>
        <begin position="15"/>
        <end position="72"/>
    </location>
</feature>
<evidence type="ECO:0000313" key="3">
    <source>
        <dbReference type="Proteomes" id="UP000258309"/>
    </source>
</evidence>
<proteinExistence type="predicted"/>
<feature type="compositionally biased region" description="Polar residues" evidence="1">
    <location>
        <begin position="43"/>
        <end position="72"/>
    </location>
</feature>
<reference evidence="2 3" key="1">
    <citation type="submission" date="2018-05" db="EMBL/GenBank/DDBJ databases">
        <title>Draft genome sequence of Scytalidium lignicola DSM 105466, a ubiquitous saprotrophic fungus.</title>
        <authorList>
            <person name="Buettner E."/>
            <person name="Gebauer A.M."/>
            <person name="Hofrichter M."/>
            <person name="Liers C."/>
            <person name="Kellner H."/>
        </authorList>
    </citation>
    <scope>NUCLEOTIDE SEQUENCE [LARGE SCALE GENOMIC DNA]</scope>
    <source>
        <strain evidence="2 3">DSM 105466</strain>
    </source>
</reference>
<feature type="region of interest" description="Disordered" evidence="1">
    <location>
        <begin position="206"/>
        <end position="229"/>
    </location>
</feature>
<dbReference type="Proteomes" id="UP000258309">
    <property type="component" value="Unassembled WGS sequence"/>
</dbReference>
<feature type="non-terminal residue" evidence="2">
    <location>
        <position position="1"/>
    </location>
</feature>
<protein>
    <submittedName>
        <fullName evidence="2">Uncharacterized protein</fullName>
    </submittedName>
</protein>
<evidence type="ECO:0000256" key="1">
    <source>
        <dbReference type="SAM" id="MobiDB-lite"/>
    </source>
</evidence>
<dbReference type="AlphaFoldDB" id="A0A3E2HJY3"/>
<feature type="compositionally biased region" description="Polar residues" evidence="1">
    <location>
        <begin position="216"/>
        <end position="229"/>
    </location>
</feature>
<sequence>MSHALNINLPPVNSVINSETQENKPSLSPTLKFQTEREDHASDTPSQQKLEGSDTMRGNTPNTDKSTSSTSDIQIKPITVRITKDRDIRELDLAAKSFGKTLEHWAELRGKAEGRDGAEIRAFLAQHGYRQSHGVDTRTNILRYLSAQLNITGNQLNNKLQEQRVVGYIVGIFGPGILVFLPKGFGYNLTVANALNLLLSEEILDHPTSDTKDPPSATSPGNDSPLSIRNNVVEVKNQFLQD</sequence>
<name>A0A3E2HJY3_SCYLI</name>
<comment type="caution">
    <text evidence="2">The sequence shown here is derived from an EMBL/GenBank/DDBJ whole genome shotgun (WGS) entry which is preliminary data.</text>
</comment>
<gene>
    <name evidence="2" type="ORF">B7463_g2607</name>
</gene>
<accession>A0A3E2HJY3</accession>
<dbReference type="EMBL" id="NCSJ02000031">
    <property type="protein sequence ID" value="RFU33718.1"/>
    <property type="molecule type" value="Genomic_DNA"/>
</dbReference>
<organism evidence="2 3">
    <name type="scientific">Scytalidium lignicola</name>
    <name type="common">Hyphomycete</name>
    <dbReference type="NCBI Taxonomy" id="5539"/>
    <lineage>
        <taxon>Eukaryota</taxon>
        <taxon>Fungi</taxon>
        <taxon>Dikarya</taxon>
        <taxon>Ascomycota</taxon>
        <taxon>Pezizomycotina</taxon>
        <taxon>Leotiomycetes</taxon>
        <taxon>Leotiomycetes incertae sedis</taxon>
        <taxon>Scytalidium</taxon>
    </lineage>
</organism>
<feature type="compositionally biased region" description="Polar residues" evidence="1">
    <location>
        <begin position="15"/>
        <end position="33"/>
    </location>
</feature>